<dbReference type="SUPFAM" id="SSF53098">
    <property type="entry name" value="Ribonuclease H-like"/>
    <property type="match status" value="1"/>
</dbReference>
<dbReference type="Proteomes" id="UP000790833">
    <property type="component" value="Unassembled WGS sequence"/>
</dbReference>
<comment type="similarity">
    <text evidence="1">Belongs to the oligoribonuclease family.</text>
</comment>
<keyword evidence="4" id="KW-0269">Exonuclease</keyword>
<dbReference type="GO" id="GO:0005739">
    <property type="term" value="C:mitochondrion"/>
    <property type="evidence" value="ECO:0007669"/>
    <property type="project" value="TreeGrafter"/>
</dbReference>
<dbReference type="FunFam" id="3.30.420.10:FF:000003">
    <property type="entry name" value="Oligoribonuclease"/>
    <property type="match status" value="1"/>
</dbReference>
<evidence type="ECO:0000313" key="7">
    <source>
        <dbReference type="Proteomes" id="UP000790833"/>
    </source>
</evidence>
<dbReference type="InterPro" id="IPR012337">
    <property type="entry name" value="RNaseH-like_sf"/>
</dbReference>
<dbReference type="Pfam" id="PF00929">
    <property type="entry name" value="RNase_T"/>
    <property type="match status" value="1"/>
</dbReference>
<name>A0A9P7VC15_9ASCO</name>
<dbReference type="GeneID" id="66117007"/>
<dbReference type="PANTHER" id="PTHR11046">
    <property type="entry name" value="OLIGORIBONUCLEASE, MITOCHONDRIAL"/>
    <property type="match status" value="1"/>
</dbReference>
<keyword evidence="7" id="KW-1185">Reference proteome</keyword>
<evidence type="ECO:0000256" key="2">
    <source>
        <dbReference type="ARBA" id="ARBA00022722"/>
    </source>
</evidence>
<dbReference type="CDD" id="cd06135">
    <property type="entry name" value="Orn"/>
    <property type="match status" value="1"/>
</dbReference>
<dbReference type="InterPro" id="IPR036397">
    <property type="entry name" value="RNaseH_sf"/>
</dbReference>
<comment type="caution">
    <text evidence="6">The sequence shown here is derived from an EMBL/GenBank/DDBJ whole genome shotgun (WGS) entry which is preliminary data.</text>
</comment>
<keyword evidence="2" id="KW-0540">Nuclease</keyword>
<dbReference type="InterPro" id="IPR013520">
    <property type="entry name" value="Ribonucl_H"/>
</dbReference>
<evidence type="ECO:0000256" key="1">
    <source>
        <dbReference type="ARBA" id="ARBA00009921"/>
    </source>
</evidence>
<dbReference type="Gene3D" id="3.30.420.10">
    <property type="entry name" value="Ribonuclease H-like superfamily/Ribonuclease H"/>
    <property type="match status" value="1"/>
</dbReference>
<dbReference type="PANTHER" id="PTHR11046:SF0">
    <property type="entry name" value="OLIGORIBONUCLEASE, MITOCHONDRIAL"/>
    <property type="match status" value="1"/>
</dbReference>
<organism evidence="6 7">
    <name type="scientific">Scheffersomyces spartinae</name>
    <dbReference type="NCBI Taxonomy" id="45513"/>
    <lineage>
        <taxon>Eukaryota</taxon>
        <taxon>Fungi</taxon>
        <taxon>Dikarya</taxon>
        <taxon>Ascomycota</taxon>
        <taxon>Saccharomycotina</taxon>
        <taxon>Pichiomycetes</taxon>
        <taxon>Debaryomycetaceae</taxon>
        <taxon>Scheffersomyces</taxon>
    </lineage>
</organism>
<dbReference type="SMART" id="SM00479">
    <property type="entry name" value="EXOIII"/>
    <property type="match status" value="1"/>
</dbReference>
<dbReference type="InterPro" id="IPR022894">
    <property type="entry name" value="Oligoribonuclease"/>
</dbReference>
<reference evidence="6" key="1">
    <citation type="submission" date="2021-03" db="EMBL/GenBank/DDBJ databases">
        <authorList>
            <person name="Palmer J.M."/>
        </authorList>
    </citation>
    <scope>NUCLEOTIDE SEQUENCE</scope>
    <source>
        <strain evidence="6">ARV_011</strain>
    </source>
</reference>
<accession>A0A9P7VC15</accession>
<evidence type="ECO:0000256" key="4">
    <source>
        <dbReference type="ARBA" id="ARBA00022839"/>
    </source>
</evidence>
<proteinExistence type="inferred from homology"/>
<protein>
    <recommendedName>
        <fullName evidence="5">Exonuclease domain-containing protein</fullName>
    </recommendedName>
</protein>
<sequence length="208" mass="24189">MRSLLRKSKPLTDPIVWVDCEMTGLDVNNDHIIEICCIITDGDLNVVDENAYESTVYYLKDRLAQMDEWCTTTHTASGLIDKILENEDRSLEVVKNELLGYIKKYVTAPRKAVLAGNSIHMDRYFMMKEMPEVIDWLHYRNIDVSTIMEFGSRHNPELMKLCPKKKQAHTAKDDILESIDQLKWYRKYYFKSGDDTAELVKAMKKGDI</sequence>
<evidence type="ECO:0000313" key="6">
    <source>
        <dbReference type="EMBL" id="KAG7195112.1"/>
    </source>
</evidence>
<dbReference type="OrthoDB" id="270189at2759"/>
<dbReference type="NCBIfam" id="NF003765">
    <property type="entry name" value="PRK05359.1"/>
    <property type="match status" value="1"/>
</dbReference>
<dbReference type="GO" id="GO:0003676">
    <property type="term" value="F:nucleic acid binding"/>
    <property type="evidence" value="ECO:0007669"/>
    <property type="project" value="InterPro"/>
</dbReference>
<evidence type="ECO:0000259" key="5">
    <source>
        <dbReference type="SMART" id="SM00479"/>
    </source>
</evidence>
<dbReference type="AlphaFoldDB" id="A0A9P7VC15"/>
<dbReference type="RefSeq" id="XP_043050659.1">
    <property type="nucleotide sequence ID" value="XM_043194335.1"/>
</dbReference>
<dbReference type="GO" id="GO:0000175">
    <property type="term" value="F:3'-5'-RNA exonuclease activity"/>
    <property type="evidence" value="ECO:0007669"/>
    <property type="project" value="InterPro"/>
</dbReference>
<keyword evidence="3" id="KW-0378">Hydrolase</keyword>
<dbReference type="EMBL" id="JAHMUF010000004">
    <property type="protein sequence ID" value="KAG7195112.1"/>
    <property type="molecule type" value="Genomic_DNA"/>
</dbReference>
<feature type="domain" description="Exonuclease" evidence="5">
    <location>
        <begin position="14"/>
        <end position="191"/>
    </location>
</feature>
<evidence type="ECO:0000256" key="3">
    <source>
        <dbReference type="ARBA" id="ARBA00022801"/>
    </source>
</evidence>
<gene>
    <name evidence="6" type="ORF">KQ657_003633</name>
</gene>